<accession>A0A7C3MND5</accession>
<dbReference type="AlphaFoldDB" id="A0A7C3MND5"/>
<name>A0A7C3MND5_DICTH</name>
<dbReference type="Pfam" id="PF01408">
    <property type="entry name" value="GFO_IDH_MocA"/>
    <property type="match status" value="1"/>
</dbReference>
<dbReference type="EMBL" id="DTIN01000009">
    <property type="protein sequence ID" value="HFX13112.1"/>
    <property type="molecule type" value="Genomic_DNA"/>
</dbReference>
<sequence>MRWAVIGTGQIVRDRFLPALEEVMGAKLTAIVTTNSEKARDLAEKYGAKIYERIEDLEDVDVVYIATPNKFHKEQTIKCAEKGIHVLCEKPMAMNVEEAEEMIRACEKNKVVLGIANMGRFNPYNIGAKKLLEDNIVGKLGIVKASFSFVNLNRDKWRYDLKLAGGGAVMDIGVHVINTLHFFRPNNKIVEICAINDNYGYEVEQNAGAVAKFDDGVLVLMDASYDTSLSVSFEIRGRDGILYVLDTLYQEYDGKVILRKENNFTLYTFYGENQYVAEIKDMEDAILNKRDPKTSGFEGLKDMKVISAWYDSALKKKLVKIFY</sequence>
<evidence type="ECO:0000259" key="1">
    <source>
        <dbReference type="Pfam" id="PF01408"/>
    </source>
</evidence>
<feature type="domain" description="GFO/IDH/MocA-like oxidoreductase" evidence="2">
    <location>
        <begin position="128"/>
        <end position="242"/>
    </location>
</feature>
<dbReference type="Pfam" id="PF22725">
    <property type="entry name" value="GFO_IDH_MocA_C3"/>
    <property type="match status" value="1"/>
</dbReference>
<dbReference type="SUPFAM" id="SSF51735">
    <property type="entry name" value="NAD(P)-binding Rossmann-fold domains"/>
    <property type="match status" value="1"/>
</dbReference>
<dbReference type="InterPro" id="IPR036291">
    <property type="entry name" value="NAD(P)-bd_dom_sf"/>
</dbReference>
<feature type="domain" description="Gfo/Idh/MocA-like oxidoreductase N-terminal" evidence="1">
    <location>
        <begin position="1"/>
        <end position="115"/>
    </location>
</feature>
<organism evidence="3">
    <name type="scientific">Dictyoglomus thermophilum</name>
    <dbReference type="NCBI Taxonomy" id="14"/>
    <lineage>
        <taxon>Bacteria</taxon>
        <taxon>Pseudomonadati</taxon>
        <taxon>Dictyoglomota</taxon>
        <taxon>Dictyoglomia</taxon>
        <taxon>Dictyoglomales</taxon>
        <taxon>Dictyoglomaceae</taxon>
        <taxon>Dictyoglomus</taxon>
    </lineage>
</organism>
<dbReference type="InterPro" id="IPR052515">
    <property type="entry name" value="Gfo/Idh/MocA_Oxidoreductase"/>
</dbReference>
<dbReference type="GO" id="GO:0000166">
    <property type="term" value="F:nucleotide binding"/>
    <property type="evidence" value="ECO:0007669"/>
    <property type="project" value="InterPro"/>
</dbReference>
<dbReference type="InterPro" id="IPR000683">
    <property type="entry name" value="Gfo/Idh/MocA-like_OxRdtase_N"/>
</dbReference>
<dbReference type="InterPro" id="IPR055170">
    <property type="entry name" value="GFO_IDH_MocA-like_dom"/>
</dbReference>
<dbReference type="Gene3D" id="3.30.360.10">
    <property type="entry name" value="Dihydrodipicolinate Reductase, domain 2"/>
    <property type="match status" value="1"/>
</dbReference>
<reference evidence="3" key="1">
    <citation type="journal article" date="2020" name="mSystems">
        <title>Genome- and Community-Level Interaction Insights into Carbon Utilization and Element Cycling Functions of Hydrothermarchaeota in Hydrothermal Sediment.</title>
        <authorList>
            <person name="Zhou Z."/>
            <person name="Liu Y."/>
            <person name="Xu W."/>
            <person name="Pan J."/>
            <person name="Luo Z.H."/>
            <person name="Li M."/>
        </authorList>
    </citation>
    <scope>NUCLEOTIDE SEQUENCE [LARGE SCALE GENOMIC DNA]</scope>
    <source>
        <strain evidence="3">SpSt-81</strain>
    </source>
</reference>
<proteinExistence type="predicted"/>
<dbReference type="SUPFAM" id="SSF55347">
    <property type="entry name" value="Glyceraldehyde-3-phosphate dehydrogenase-like, C-terminal domain"/>
    <property type="match status" value="1"/>
</dbReference>
<evidence type="ECO:0000259" key="2">
    <source>
        <dbReference type="Pfam" id="PF22725"/>
    </source>
</evidence>
<comment type="caution">
    <text evidence="3">The sequence shown here is derived from an EMBL/GenBank/DDBJ whole genome shotgun (WGS) entry which is preliminary data.</text>
</comment>
<dbReference type="Gene3D" id="3.40.50.720">
    <property type="entry name" value="NAD(P)-binding Rossmann-like Domain"/>
    <property type="match status" value="1"/>
</dbReference>
<protein>
    <submittedName>
        <fullName evidence="3">Gfo/Idh/MocA family oxidoreductase</fullName>
    </submittedName>
</protein>
<evidence type="ECO:0000313" key="3">
    <source>
        <dbReference type="EMBL" id="HFX13112.1"/>
    </source>
</evidence>
<dbReference type="PANTHER" id="PTHR43249:SF1">
    <property type="entry name" value="D-GLUCOSIDE 3-DEHYDROGENASE"/>
    <property type="match status" value="1"/>
</dbReference>
<gene>
    <name evidence="3" type="ORF">ENW00_03000</name>
</gene>
<dbReference type="PANTHER" id="PTHR43249">
    <property type="entry name" value="UDP-N-ACETYL-2-AMINO-2-DEOXY-D-GLUCURONATE OXIDASE"/>
    <property type="match status" value="1"/>
</dbReference>